<gene>
    <name evidence="2" type="ORF">SAMN04490187_4316</name>
</gene>
<proteinExistence type="predicted"/>
<sequence>MKKAQAHGFRKVQIELEHCSTCKGKAVVQGVFYELICSECNGSGWVMARSQLVLPTDELVTQLSLRLQQAQREIEVLQRGPSTSGPAKYYQQSNRRGAGGSNFTGD</sequence>
<protein>
    <recommendedName>
        <fullName evidence="4">Prophage PssSM-03</fullName>
    </recommendedName>
</protein>
<dbReference type="Proteomes" id="UP000198542">
    <property type="component" value="Unassembled WGS sequence"/>
</dbReference>
<organism evidence="2 3">
    <name type="scientific">Pseudomonas jessenii</name>
    <dbReference type="NCBI Taxonomy" id="77298"/>
    <lineage>
        <taxon>Bacteria</taxon>
        <taxon>Pseudomonadati</taxon>
        <taxon>Pseudomonadota</taxon>
        <taxon>Gammaproteobacteria</taxon>
        <taxon>Pseudomonadales</taxon>
        <taxon>Pseudomonadaceae</taxon>
        <taxon>Pseudomonas</taxon>
    </lineage>
</organism>
<feature type="compositionally biased region" description="Polar residues" evidence="1">
    <location>
        <begin position="80"/>
        <end position="96"/>
    </location>
</feature>
<evidence type="ECO:0000256" key="1">
    <source>
        <dbReference type="SAM" id="MobiDB-lite"/>
    </source>
</evidence>
<dbReference type="AlphaFoldDB" id="A0A231GQP8"/>
<dbReference type="InterPro" id="IPR036410">
    <property type="entry name" value="HSP_DnaJ_Cys-rich_dom_sf"/>
</dbReference>
<evidence type="ECO:0000313" key="2">
    <source>
        <dbReference type="EMBL" id="SEC42432.1"/>
    </source>
</evidence>
<dbReference type="EMBL" id="FNTC01000002">
    <property type="protein sequence ID" value="SEC42432.1"/>
    <property type="molecule type" value="Genomic_DNA"/>
</dbReference>
<feature type="compositionally biased region" description="Gly residues" evidence="1">
    <location>
        <begin position="97"/>
        <end position="106"/>
    </location>
</feature>
<evidence type="ECO:0000313" key="3">
    <source>
        <dbReference type="Proteomes" id="UP000198542"/>
    </source>
</evidence>
<keyword evidence="3" id="KW-1185">Reference proteome</keyword>
<reference evidence="3" key="1">
    <citation type="submission" date="2016-10" db="EMBL/GenBank/DDBJ databases">
        <authorList>
            <person name="Varghese N."/>
            <person name="Submissions S."/>
        </authorList>
    </citation>
    <scope>NUCLEOTIDE SEQUENCE [LARGE SCALE GENOMIC DNA]</scope>
    <source>
        <strain evidence="3">BS3660</strain>
    </source>
</reference>
<dbReference type="RefSeq" id="WP_090455581.1">
    <property type="nucleotide sequence ID" value="NZ_FNTC01000002.1"/>
</dbReference>
<name>A0A231GQP8_PSEJE</name>
<evidence type="ECO:0008006" key="4">
    <source>
        <dbReference type="Google" id="ProtNLM"/>
    </source>
</evidence>
<accession>A0A231GQP8</accession>
<dbReference type="SUPFAM" id="SSF57938">
    <property type="entry name" value="DnaJ/Hsp40 cysteine-rich domain"/>
    <property type="match status" value="1"/>
</dbReference>
<feature type="region of interest" description="Disordered" evidence="1">
    <location>
        <begin position="76"/>
        <end position="106"/>
    </location>
</feature>